<feature type="binding site" evidence="11">
    <location>
        <begin position="92"/>
        <end position="96"/>
    </location>
    <ligand>
        <name>NAD(+)</name>
        <dbReference type="ChEBI" id="CHEBI:57540"/>
    </ligand>
</feature>
<keyword evidence="4 11" id="KW-0520">NAD</keyword>
<dbReference type="GO" id="GO:0005829">
    <property type="term" value="C:cytosol"/>
    <property type="evidence" value="ECO:0007669"/>
    <property type="project" value="TreeGrafter"/>
</dbReference>
<dbReference type="EC" id="1.1.1.6" evidence="6"/>
<dbReference type="AlphaFoldDB" id="A0AAE3VD71"/>
<dbReference type="SUPFAM" id="SSF56796">
    <property type="entry name" value="Dehydroquinate synthase-like"/>
    <property type="match status" value="1"/>
</dbReference>
<dbReference type="InterPro" id="IPR018211">
    <property type="entry name" value="ADH_Fe_CS"/>
</dbReference>
<dbReference type="CDD" id="cd08170">
    <property type="entry name" value="GlyDH"/>
    <property type="match status" value="1"/>
</dbReference>
<feature type="binding site" evidence="11">
    <location>
        <begin position="114"/>
        <end position="117"/>
    </location>
    <ligand>
        <name>NAD(+)</name>
        <dbReference type="ChEBI" id="CHEBI:57540"/>
    </ligand>
</feature>
<accession>A0AAE3VD71</accession>
<feature type="binding site" evidence="9">
    <location>
        <position position="169"/>
    </location>
    <ligand>
        <name>glycerol</name>
        <dbReference type="ChEBI" id="CHEBI:17754"/>
    </ligand>
</feature>
<reference evidence="13" key="1">
    <citation type="submission" date="2023-07" db="EMBL/GenBank/DDBJ databases">
        <title>Genomic Encyclopedia of Type Strains, Phase IV (KMG-IV): sequencing the most valuable type-strain genomes for metagenomic binning, comparative biology and taxonomic classification.</title>
        <authorList>
            <person name="Goeker M."/>
        </authorList>
    </citation>
    <scope>NUCLEOTIDE SEQUENCE</scope>
    <source>
        <strain evidence="13">DSM 24202</strain>
    </source>
</reference>
<feature type="binding site" evidence="9">
    <location>
        <position position="269"/>
    </location>
    <ligand>
        <name>glycerol</name>
        <dbReference type="ChEBI" id="CHEBI:17754"/>
    </ligand>
</feature>
<keyword evidence="2 9" id="KW-0479">Metal-binding</keyword>
<gene>
    <name evidence="13" type="ORF">J3R75_000455</name>
</gene>
<dbReference type="GO" id="GO:0046872">
    <property type="term" value="F:metal ion binding"/>
    <property type="evidence" value="ECO:0007669"/>
    <property type="project" value="UniProtKB-KW"/>
</dbReference>
<dbReference type="EMBL" id="JAUSVL010000001">
    <property type="protein sequence ID" value="MDQ0288348.1"/>
    <property type="molecule type" value="Genomic_DNA"/>
</dbReference>
<comment type="pathway">
    <text evidence="5">Polyol metabolism; glycerol fermentation; glycerone phosphate from glycerol (oxidative route): step 1/2.</text>
</comment>
<sequence length="361" mass="37293">MLKKAVFPSKYLQGAGALTELPALCAALGSRAMILASPTAASQVLAKARVDWAAEGIAIEVFQGECCEEELARVAELIKRKKITVLVGMGGGKTIDTAKIAADRARIAVVVVPTIASTDAPTSGCAVLYSKDGIFDKVFYQRSNPDAVLVDTAVIAAAPTRFLVSGMGDALATWFEAQSCVRTTSVNECGGLCTAAGLSIARLCYDTLLSYGDAARIANDQHVVTPALERIVEANILLSGLGFESAGLAAAHAIHNGLTALPETHAFYHGEKVAFGVLAGLQLSDAAPADVDAVYTFCEKVGLPTTLAALGLAKVSPQALAKAAAMACAPEQSIHHEAGTITPEKTLAAMIAADAIGRSRQ</sequence>
<evidence type="ECO:0000256" key="3">
    <source>
        <dbReference type="ARBA" id="ARBA00023002"/>
    </source>
</evidence>
<evidence type="ECO:0000259" key="12">
    <source>
        <dbReference type="Pfam" id="PF00465"/>
    </source>
</evidence>
<keyword evidence="9" id="KW-0862">Zinc</keyword>
<comment type="catalytic activity">
    <reaction evidence="8">
        <text>glycerol + NAD(+) = dihydroxyacetone + NADH + H(+)</text>
        <dbReference type="Rhea" id="RHEA:13769"/>
        <dbReference type="ChEBI" id="CHEBI:15378"/>
        <dbReference type="ChEBI" id="CHEBI:16016"/>
        <dbReference type="ChEBI" id="CHEBI:17754"/>
        <dbReference type="ChEBI" id="CHEBI:57540"/>
        <dbReference type="ChEBI" id="CHEBI:57945"/>
        <dbReference type="EC" id="1.1.1.6"/>
    </reaction>
</comment>
<proteinExistence type="inferred from homology"/>
<feature type="binding site" evidence="10">
    <location>
        <position position="119"/>
    </location>
    <ligand>
        <name>glycerol</name>
        <dbReference type="ChEBI" id="CHEBI:17754"/>
    </ligand>
</feature>
<evidence type="ECO:0000256" key="7">
    <source>
        <dbReference type="ARBA" id="ARBA00040132"/>
    </source>
</evidence>
<evidence type="ECO:0000256" key="1">
    <source>
        <dbReference type="ARBA" id="ARBA00007358"/>
    </source>
</evidence>
<feature type="binding site" evidence="11">
    <location>
        <position position="129"/>
    </location>
    <ligand>
        <name>NAD(+)</name>
        <dbReference type="ChEBI" id="CHEBI:57540"/>
    </ligand>
</feature>
<keyword evidence="14" id="KW-1185">Reference proteome</keyword>
<comment type="cofactor">
    <cofactor evidence="9">
        <name>Zn(2+)</name>
        <dbReference type="ChEBI" id="CHEBI:29105"/>
    </cofactor>
    <text evidence="9">Binds 1 zinc ion per subunit.</text>
</comment>
<dbReference type="Proteomes" id="UP001238163">
    <property type="component" value="Unassembled WGS sequence"/>
</dbReference>
<dbReference type="RefSeq" id="WP_307259672.1">
    <property type="nucleotide sequence ID" value="NZ_JAUSVL010000001.1"/>
</dbReference>
<dbReference type="PIRSF" id="PIRSF000112">
    <property type="entry name" value="Glycerol_dehydrogenase"/>
    <property type="match status" value="1"/>
</dbReference>
<dbReference type="GO" id="GO:0008888">
    <property type="term" value="F:glycerol dehydrogenase (NAD+) activity"/>
    <property type="evidence" value="ECO:0007669"/>
    <property type="project" value="UniProtKB-EC"/>
</dbReference>
<keyword evidence="3 13" id="KW-0560">Oxidoreductase</keyword>
<dbReference type="InterPro" id="IPR016205">
    <property type="entry name" value="Glycerol_DH"/>
</dbReference>
<dbReference type="InterPro" id="IPR001670">
    <property type="entry name" value="ADH_Fe/GldA"/>
</dbReference>
<dbReference type="PANTHER" id="PTHR43616:SF5">
    <property type="entry name" value="GLYCEROL DEHYDROGENASE 1"/>
    <property type="match status" value="1"/>
</dbReference>
<feature type="binding site" evidence="9">
    <location>
        <position position="252"/>
    </location>
    <ligand>
        <name>glycerol</name>
        <dbReference type="ChEBI" id="CHEBI:17754"/>
    </ligand>
</feature>
<organism evidence="13 14">
    <name type="scientific">Oligosphaera ethanolica</name>
    <dbReference type="NCBI Taxonomy" id="760260"/>
    <lineage>
        <taxon>Bacteria</taxon>
        <taxon>Pseudomonadati</taxon>
        <taxon>Lentisphaerota</taxon>
        <taxon>Oligosphaeria</taxon>
        <taxon>Oligosphaerales</taxon>
        <taxon>Oligosphaeraceae</taxon>
        <taxon>Oligosphaera</taxon>
    </lineage>
</organism>
<dbReference type="Pfam" id="PF00465">
    <property type="entry name" value="Fe-ADH"/>
    <property type="match status" value="1"/>
</dbReference>
<protein>
    <recommendedName>
        <fullName evidence="7">Glycerol dehydrogenase</fullName>
        <ecNumber evidence="6">1.1.1.6</ecNumber>
    </recommendedName>
</protein>
<feature type="binding site" evidence="11">
    <location>
        <position position="123"/>
    </location>
    <ligand>
        <name>NAD(+)</name>
        <dbReference type="ChEBI" id="CHEBI:57540"/>
    </ligand>
</feature>
<comment type="caution">
    <text evidence="13">The sequence shown here is derived from an EMBL/GenBank/DDBJ whole genome shotgun (WGS) entry which is preliminary data.</text>
</comment>
<dbReference type="PANTHER" id="PTHR43616">
    <property type="entry name" value="GLYCEROL DEHYDROGENASE"/>
    <property type="match status" value="1"/>
</dbReference>
<evidence type="ECO:0000256" key="9">
    <source>
        <dbReference type="PIRSR" id="PIRSR000112-1"/>
    </source>
</evidence>
<comment type="similarity">
    <text evidence="1">Belongs to the iron-containing alcohol dehydrogenase family.</text>
</comment>
<evidence type="ECO:0000256" key="8">
    <source>
        <dbReference type="ARBA" id="ARBA00049006"/>
    </source>
</evidence>
<evidence type="ECO:0000256" key="10">
    <source>
        <dbReference type="PIRSR" id="PIRSR000112-2"/>
    </source>
</evidence>
<evidence type="ECO:0000256" key="11">
    <source>
        <dbReference type="PIRSR" id="PIRSR000112-3"/>
    </source>
</evidence>
<dbReference type="NCBIfam" id="NF006941">
    <property type="entry name" value="PRK09423.1"/>
    <property type="match status" value="1"/>
</dbReference>
<evidence type="ECO:0000313" key="14">
    <source>
        <dbReference type="Proteomes" id="UP001238163"/>
    </source>
</evidence>
<evidence type="ECO:0000256" key="6">
    <source>
        <dbReference type="ARBA" id="ARBA00039147"/>
    </source>
</evidence>
<evidence type="ECO:0000256" key="2">
    <source>
        <dbReference type="ARBA" id="ARBA00022723"/>
    </source>
</evidence>
<dbReference type="PROSITE" id="PS00913">
    <property type="entry name" value="ADH_IRON_1"/>
    <property type="match status" value="1"/>
</dbReference>
<dbReference type="Gene3D" id="1.20.1090.10">
    <property type="entry name" value="Dehydroquinate synthase-like - alpha domain"/>
    <property type="match status" value="1"/>
</dbReference>
<evidence type="ECO:0000256" key="5">
    <source>
        <dbReference type="ARBA" id="ARBA00037918"/>
    </source>
</evidence>
<feature type="domain" description="Alcohol dehydrogenase iron-type/glycerol dehydrogenase GldA" evidence="12">
    <location>
        <begin position="8"/>
        <end position="152"/>
    </location>
</feature>
<evidence type="ECO:0000256" key="4">
    <source>
        <dbReference type="ARBA" id="ARBA00023027"/>
    </source>
</evidence>
<dbReference type="Gene3D" id="3.40.50.1970">
    <property type="match status" value="1"/>
</dbReference>
<name>A0AAE3VD71_9BACT</name>
<evidence type="ECO:0000313" key="13">
    <source>
        <dbReference type="EMBL" id="MDQ0288348.1"/>
    </source>
</evidence>